<dbReference type="PANTHER" id="PTHR46865:SF2">
    <property type="entry name" value="MONOOXYGENASE"/>
    <property type="match status" value="1"/>
</dbReference>
<evidence type="ECO:0000313" key="2">
    <source>
        <dbReference type="EMBL" id="ADU56292.1"/>
    </source>
</evidence>
<proteinExistence type="predicted"/>
<accession>E9KTE1</accession>
<dbReference type="InterPro" id="IPR051704">
    <property type="entry name" value="FAD_aromatic-hydroxylase"/>
</dbReference>
<dbReference type="GO" id="GO:0071949">
    <property type="term" value="F:FAD binding"/>
    <property type="evidence" value="ECO:0007669"/>
    <property type="project" value="InterPro"/>
</dbReference>
<dbReference type="SUPFAM" id="SSF51905">
    <property type="entry name" value="FAD/NAD(P)-binding domain"/>
    <property type="match status" value="1"/>
</dbReference>
<dbReference type="InterPro" id="IPR002938">
    <property type="entry name" value="FAD-bd"/>
</dbReference>
<name>E9KTE1_STRKN</name>
<dbReference type="PANTHER" id="PTHR46865">
    <property type="entry name" value="OXIDOREDUCTASE-RELATED"/>
    <property type="match status" value="1"/>
</dbReference>
<dbReference type="Gene3D" id="3.30.9.10">
    <property type="entry name" value="D-Amino Acid Oxidase, subunit A, domain 2"/>
    <property type="match status" value="1"/>
</dbReference>
<gene>
    <name evidence="2" type="ORF">Tcs_SK_057</name>
</gene>
<evidence type="ECO:0000259" key="1">
    <source>
        <dbReference type="Pfam" id="PF01494"/>
    </source>
</evidence>
<dbReference type="Pfam" id="PF01494">
    <property type="entry name" value="FAD_binding_3"/>
    <property type="match status" value="1"/>
</dbReference>
<reference evidence="2" key="1">
    <citation type="journal article" date="2011" name="J. Am. Chem. Soc.">
        <title>Biosynthesis of the allylmalonyl-CoA extender unit for the FK506 polyketide synthase proceeds through a dedicated polyketide synthase and facilitates the mutasynthesis of analogues.</title>
        <authorList>
            <person name="Mo S."/>
            <person name="Kim D.H."/>
            <person name="Lee J.H."/>
            <person name="Park J.W."/>
            <person name="Basnet D.B."/>
            <person name="Ban Y.H."/>
            <person name="Yoo Y.J."/>
            <person name="Chen S.W."/>
            <person name="Park S.R."/>
            <person name="Choi E.A."/>
            <person name="Kim E."/>
            <person name="Jin Y.Y."/>
            <person name="Lee S.K."/>
            <person name="Park J.Y."/>
            <person name="Liu Y."/>
            <person name="Lee M.O."/>
            <person name="Lee K.S."/>
            <person name="Kim S.J."/>
            <person name="Kim D."/>
            <person name="Park B.C."/>
            <person name="Lee S.G."/>
            <person name="Kwon H.J."/>
            <person name="Suh J.W."/>
            <person name="Moore B.S."/>
            <person name="Lim S.K."/>
            <person name="Yoon Y.J."/>
        </authorList>
    </citation>
    <scope>NUCLEOTIDE SEQUENCE</scope>
    <source>
        <strain evidence="2">KCTC 9225</strain>
    </source>
</reference>
<dbReference type="PRINTS" id="PR00420">
    <property type="entry name" value="RNGMNOXGNASE"/>
</dbReference>
<protein>
    <recommendedName>
        <fullName evidence="1">FAD-binding domain-containing protein</fullName>
    </recommendedName>
</protein>
<dbReference type="AlphaFoldDB" id="E9KTE1"/>
<dbReference type="EMBL" id="HM116536">
    <property type="protein sequence ID" value="ADU56292.1"/>
    <property type="molecule type" value="Genomic_DNA"/>
</dbReference>
<dbReference type="Gene3D" id="3.50.50.60">
    <property type="entry name" value="FAD/NAD(P)-binding domain"/>
    <property type="match status" value="1"/>
</dbReference>
<organism evidence="2">
    <name type="scientific">Streptomyces kanamyceticus</name>
    <dbReference type="NCBI Taxonomy" id="1967"/>
    <lineage>
        <taxon>Bacteria</taxon>
        <taxon>Bacillati</taxon>
        <taxon>Actinomycetota</taxon>
        <taxon>Actinomycetes</taxon>
        <taxon>Kitasatosporales</taxon>
        <taxon>Streptomycetaceae</taxon>
        <taxon>Streptomyces</taxon>
    </lineage>
</organism>
<sequence length="413" mass="45223">MSMRRESKSPKNVSVLISGASIGGPTLAYWLNQYGFRVTVVERWVGLRPGGQAIDVRGPALEVAERMGVLDEMRRRSTDLRGMSVVDDDGEELFRSTEHTVSGGQIASPDVEILRDDLARILYDAGGSDIEYLFGDSIATIEQDDDEVRVVFDSGTSRTFDLVVGADGVHSHTRGLVFGPEEDYLRHLGAYLGVWTVPNHLGLDRWEVIYQMPGRDVWGAMVMSVRGNSEARAFIGIESDRPPARFLPRDTVEQKHLVAGAYEGAGWEVPRLLKEMWDAPDFHLDALAQIHLDSWSHGRITLLGDAGYCASPASGQGTTMAMTAAYILAGELDAALGDHRTAFAAYERELRDFVALNQEFALINRAAMRAKQEAAADQVAPLAPHEDDASAAVFAKLNAFRLKDYQAASVPGD</sequence>
<feature type="domain" description="FAD-binding" evidence="1">
    <location>
        <begin position="13"/>
        <end position="355"/>
    </location>
</feature>
<dbReference type="InterPro" id="IPR036188">
    <property type="entry name" value="FAD/NAD-bd_sf"/>
</dbReference>